<reference evidence="1" key="1">
    <citation type="submission" date="2022-01" db="UniProtKB">
        <authorList>
            <consortium name="EnsemblMetazoa"/>
        </authorList>
    </citation>
    <scope>IDENTIFICATION</scope>
</reference>
<proteinExistence type="predicted"/>
<dbReference type="RefSeq" id="XP_024084410.1">
    <property type="nucleotide sequence ID" value="XM_024228642.1"/>
</dbReference>
<dbReference type="OrthoDB" id="6618550at2759"/>
<name>A0A8I6SP60_CIMLE</name>
<dbReference type="AlphaFoldDB" id="A0A8I6SP60"/>
<evidence type="ECO:0000313" key="1">
    <source>
        <dbReference type="EnsemblMetazoa" id="XP_024084410.1"/>
    </source>
</evidence>
<dbReference type="OMA" id="EHTIENC"/>
<protein>
    <submittedName>
        <fullName evidence="1">Uncharacterized protein</fullName>
    </submittedName>
</protein>
<accession>A0A8I6SP60</accession>
<keyword evidence="2" id="KW-1185">Reference proteome</keyword>
<dbReference type="EnsemblMetazoa" id="XM_024228642.1">
    <property type="protein sequence ID" value="XP_024084410.1"/>
    <property type="gene ID" value="LOC112127533"/>
</dbReference>
<sequence>MGLDSGGCAPSKHSISFHEIMRDDNYVVKENKRSFLSESNKSFSKAKLLDNTEIRSRNEQRRANFQTRLAQNRFDDTDMGPFYVLVESRDKNIGKAHPMLFGKWLYQDPNLKNFAGSITEIRATGKNRLKVTASSKDIANYLTETEYLKKENLFTYIPDFLIKKIGVIRDVDLDLSNDEILQHMQSSVQPLMVERMTKFEKSGDKIKIYPLETCLITFKGQRLPEFITIYGGLSRVRPYIPKIRQCNQCLRFNHSANQCRGKLRCPRCSEEHTIENCTNSGVKPVCCNCGKNHLSTSKECEIFKTKSEENKKKHMETSFASVVSSNRFDVLQHLTEKQEEDFPVLPSPTSATPRRQYRKILKRPKLGFKGPFEMNQPKNIPDLARKRPITQSFESNPLATSPAEKYVQILNNLVSSIQDKQNEWSSTDIIDKIGLTLYNLYVENQHIVESLENKYRCSGMDLDN</sequence>
<evidence type="ECO:0000313" key="2">
    <source>
        <dbReference type="Proteomes" id="UP000494040"/>
    </source>
</evidence>
<dbReference type="KEGG" id="clec:112127533"/>
<dbReference type="Proteomes" id="UP000494040">
    <property type="component" value="Unassembled WGS sequence"/>
</dbReference>
<organism evidence="1 2">
    <name type="scientific">Cimex lectularius</name>
    <name type="common">Bed bug</name>
    <name type="synonym">Acanthia lectularia</name>
    <dbReference type="NCBI Taxonomy" id="79782"/>
    <lineage>
        <taxon>Eukaryota</taxon>
        <taxon>Metazoa</taxon>
        <taxon>Ecdysozoa</taxon>
        <taxon>Arthropoda</taxon>
        <taxon>Hexapoda</taxon>
        <taxon>Insecta</taxon>
        <taxon>Pterygota</taxon>
        <taxon>Neoptera</taxon>
        <taxon>Paraneoptera</taxon>
        <taxon>Hemiptera</taxon>
        <taxon>Heteroptera</taxon>
        <taxon>Panheteroptera</taxon>
        <taxon>Cimicomorpha</taxon>
        <taxon>Cimicidae</taxon>
        <taxon>Cimex</taxon>
    </lineage>
</organism>
<dbReference type="GeneID" id="112127533"/>